<keyword evidence="1" id="KW-0732">Signal</keyword>
<dbReference type="AlphaFoldDB" id="A0A1V9ELV0"/>
<dbReference type="RefSeq" id="WP_081200933.1">
    <property type="nucleotide sequence ID" value="NZ_FOCZ01000002.1"/>
</dbReference>
<name>A0A1V9ELV0_9BACT</name>
<evidence type="ECO:0000313" key="3">
    <source>
        <dbReference type="Proteomes" id="UP000192610"/>
    </source>
</evidence>
<dbReference type="STRING" id="354355.SAMN05660816_01070"/>
<dbReference type="Proteomes" id="UP000192610">
    <property type="component" value="Unassembled WGS sequence"/>
</dbReference>
<evidence type="ECO:0000313" key="2">
    <source>
        <dbReference type="EMBL" id="OQP46924.1"/>
    </source>
</evidence>
<evidence type="ECO:0000256" key="1">
    <source>
        <dbReference type="SAM" id="SignalP"/>
    </source>
</evidence>
<organism evidence="2 3">
    <name type="scientific">Niastella yeongjuensis</name>
    <dbReference type="NCBI Taxonomy" id="354355"/>
    <lineage>
        <taxon>Bacteria</taxon>
        <taxon>Pseudomonadati</taxon>
        <taxon>Bacteroidota</taxon>
        <taxon>Chitinophagia</taxon>
        <taxon>Chitinophagales</taxon>
        <taxon>Chitinophagaceae</taxon>
        <taxon>Niastella</taxon>
    </lineage>
</organism>
<accession>A0A1V9ELV0</accession>
<proteinExistence type="predicted"/>
<sequence>MKSYLRLTLLFVAVASFTSCTKVGVAIDIQPTITGSWVLTDAAQKDAYGWYSVNTGVENGVFTFYSNGQATYVENGATLKGNWSMKSASSGYYDEAGIYFTNAHQDLQIHVSNYKGDDVVDMYFDNVNIYANSFVATNYMNHTIGRYKFSRY</sequence>
<keyword evidence="3" id="KW-1185">Reference proteome</keyword>
<evidence type="ECO:0008006" key="4">
    <source>
        <dbReference type="Google" id="ProtNLM"/>
    </source>
</evidence>
<gene>
    <name evidence="2" type="ORF">A4H97_05235</name>
</gene>
<protein>
    <recommendedName>
        <fullName evidence="4">Lipocalin-like domain-containing protein</fullName>
    </recommendedName>
</protein>
<reference evidence="3" key="1">
    <citation type="submission" date="2016-04" db="EMBL/GenBank/DDBJ databases">
        <authorList>
            <person name="Chen L."/>
            <person name="Zhuang W."/>
            <person name="Wang G."/>
        </authorList>
    </citation>
    <scope>NUCLEOTIDE SEQUENCE [LARGE SCALE GENOMIC DNA]</scope>
    <source>
        <strain evidence="3">17621</strain>
    </source>
</reference>
<feature type="chain" id="PRO_5010720653" description="Lipocalin-like domain-containing protein" evidence="1">
    <location>
        <begin position="22"/>
        <end position="152"/>
    </location>
</feature>
<feature type="signal peptide" evidence="1">
    <location>
        <begin position="1"/>
        <end position="21"/>
    </location>
</feature>
<dbReference type="PROSITE" id="PS51257">
    <property type="entry name" value="PROKAR_LIPOPROTEIN"/>
    <property type="match status" value="1"/>
</dbReference>
<dbReference type="EMBL" id="LVXG01000023">
    <property type="protein sequence ID" value="OQP46924.1"/>
    <property type="molecule type" value="Genomic_DNA"/>
</dbReference>
<dbReference type="OrthoDB" id="668875at2"/>
<comment type="caution">
    <text evidence="2">The sequence shown here is derived from an EMBL/GenBank/DDBJ whole genome shotgun (WGS) entry which is preliminary data.</text>
</comment>